<dbReference type="Pfam" id="PF01704">
    <property type="entry name" value="UDPGP"/>
    <property type="match status" value="1"/>
</dbReference>
<accession>A0A8J6H2U0</accession>
<comment type="similarity">
    <text evidence="1">Belongs to the UDPGP type 1 family.</text>
</comment>
<comment type="function">
    <text evidence="7">UTP--glucose-1-phosphate uridylyltransferase catalyzing the conversion of glucose-1-phosphate into UDP-glucose, a crucial precursor for the production of glycogen.</text>
</comment>
<dbReference type="EMBL" id="JABDTM020030811">
    <property type="protein sequence ID" value="KAH0807299.1"/>
    <property type="molecule type" value="Genomic_DNA"/>
</dbReference>
<gene>
    <name evidence="9" type="ORF">GEV33_015492</name>
</gene>
<dbReference type="SUPFAM" id="SSF53448">
    <property type="entry name" value="Nucleotide-diphospho-sugar transferases"/>
    <property type="match status" value="1"/>
</dbReference>
<dbReference type="InterPro" id="IPR029044">
    <property type="entry name" value="Nucleotide-diphossugar_trans"/>
</dbReference>
<evidence type="ECO:0000256" key="4">
    <source>
        <dbReference type="ARBA" id="ARBA00019048"/>
    </source>
</evidence>
<comment type="caution">
    <text evidence="9">The sequence shown here is derived from an EMBL/GenBank/DDBJ whole genome shotgun (WGS) entry which is preliminary data.</text>
</comment>
<evidence type="ECO:0000313" key="10">
    <source>
        <dbReference type="Proteomes" id="UP000719412"/>
    </source>
</evidence>
<keyword evidence="10" id="KW-1185">Reference proteome</keyword>
<organism evidence="9 10">
    <name type="scientific">Tenebrio molitor</name>
    <name type="common">Yellow mealworm beetle</name>
    <dbReference type="NCBI Taxonomy" id="7067"/>
    <lineage>
        <taxon>Eukaryota</taxon>
        <taxon>Metazoa</taxon>
        <taxon>Ecdysozoa</taxon>
        <taxon>Arthropoda</taxon>
        <taxon>Hexapoda</taxon>
        <taxon>Insecta</taxon>
        <taxon>Pterygota</taxon>
        <taxon>Neoptera</taxon>
        <taxon>Endopterygota</taxon>
        <taxon>Coleoptera</taxon>
        <taxon>Polyphaga</taxon>
        <taxon>Cucujiformia</taxon>
        <taxon>Tenebrionidae</taxon>
        <taxon>Tenebrio</taxon>
    </lineage>
</organism>
<dbReference type="Gene3D" id="3.90.550.10">
    <property type="entry name" value="Spore Coat Polysaccharide Biosynthesis Protein SpsA, Chain A"/>
    <property type="match status" value="1"/>
</dbReference>
<comment type="subunit">
    <text evidence="2">Homooctamer.</text>
</comment>
<evidence type="ECO:0000256" key="5">
    <source>
        <dbReference type="ARBA" id="ARBA00022679"/>
    </source>
</evidence>
<protein>
    <recommendedName>
        <fullName evidence="4">UTP--glucose-1-phosphate uridylyltransferase</fullName>
        <ecNumber evidence="3">2.7.7.9</ecNumber>
    </recommendedName>
</protein>
<evidence type="ECO:0000256" key="2">
    <source>
        <dbReference type="ARBA" id="ARBA00011823"/>
    </source>
</evidence>
<keyword evidence="5" id="KW-0808">Transferase</keyword>
<sequence>MLVNDEWGGTLIQYENKLRLLEIAQVPKEHVDAFKSVKTFKFFNTNNLWAKLDAIERVLDEGSLSLEIIINNKTLNNGLNVIQLETAVGAAMKSFEGGIGINVPRSRFLPFEKWVVSHVAAKDVPDHASGQIG</sequence>
<proteinExistence type="inferred from homology"/>
<dbReference type="GO" id="GO:0003983">
    <property type="term" value="F:UTP:glucose-1-phosphate uridylyltransferase activity"/>
    <property type="evidence" value="ECO:0007669"/>
    <property type="project" value="UniProtKB-EC"/>
</dbReference>
<evidence type="ECO:0000256" key="6">
    <source>
        <dbReference type="ARBA" id="ARBA00022695"/>
    </source>
</evidence>
<evidence type="ECO:0000313" key="9">
    <source>
        <dbReference type="EMBL" id="KAH0807299.1"/>
    </source>
</evidence>
<dbReference type="PANTHER" id="PTHR43511">
    <property type="match status" value="1"/>
</dbReference>
<dbReference type="GO" id="GO:0005978">
    <property type="term" value="P:glycogen biosynthetic process"/>
    <property type="evidence" value="ECO:0007669"/>
    <property type="project" value="UniProtKB-UniPathway"/>
</dbReference>
<dbReference type="UniPathway" id="UPA00164"/>
<name>A0A8J6H2U0_TENMO</name>
<dbReference type="EC" id="2.7.7.9" evidence="3"/>
<dbReference type="AlphaFoldDB" id="A0A8J6H2U0"/>
<dbReference type="GO" id="GO:0006011">
    <property type="term" value="P:UDP-alpha-D-glucose metabolic process"/>
    <property type="evidence" value="ECO:0007669"/>
    <property type="project" value="InterPro"/>
</dbReference>
<comment type="catalytic activity">
    <reaction evidence="8">
        <text>alpha-D-glucose 1-phosphate + UTP + H(+) = UDP-alpha-D-glucose + diphosphate</text>
        <dbReference type="Rhea" id="RHEA:19889"/>
        <dbReference type="ChEBI" id="CHEBI:15378"/>
        <dbReference type="ChEBI" id="CHEBI:33019"/>
        <dbReference type="ChEBI" id="CHEBI:46398"/>
        <dbReference type="ChEBI" id="CHEBI:58601"/>
        <dbReference type="ChEBI" id="CHEBI:58885"/>
        <dbReference type="EC" id="2.7.7.9"/>
    </reaction>
    <physiologicalReaction direction="left-to-right" evidence="8">
        <dbReference type="Rhea" id="RHEA:19890"/>
    </physiologicalReaction>
</comment>
<evidence type="ECO:0000256" key="3">
    <source>
        <dbReference type="ARBA" id="ARBA00012415"/>
    </source>
</evidence>
<dbReference type="Proteomes" id="UP000719412">
    <property type="component" value="Unassembled WGS sequence"/>
</dbReference>
<reference evidence="9" key="1">
    <citation type="journal article" date="2020" name="J Insects Food Feed">
        <title>The yellow mealworm (Tenebrio molitor) genome: a resource for the emerging insects as food and feed industry.</title>
        <authorList>
            <person name="Eriksson T."/>
            <person name="Andere A."/>
            <person name="Kelstrup H."/>
            <person name="Emery V."/>
            <person name="Picard C."/>
        </authorList>
    </citation>
    <scope>NUCLEOTIDE SEQUENCE</scope>
    <source>
        <strain evidence="9">Stoneville</strain>
        <tissue evidence="9">Whole head</tissue>
    </source>
</reference>
<dbReference type="InterPro" id="IPR016267">
    <property type="entry name" value="UDPGP_trans"/>
</dbReference>
<evidence type="ECO:0000256" key="8">
    <source>
        <dbReference type="ARBA" id="ARBA00047432"/>
    </source>
</evidence>
<reference evidence="9" key="2">
    <citation type="submission" date="2021-08" db="EMBL/GenBank/DDBJ databases">
        <authorList>
            <person name="Eriksson T."/>
        </authorList>
    </citation>
    <scope>NUCLEOTIDE SEQUENCE</scope>
    <source>
        <strain evidence="9">Stoneville</strain>
        <tissue evidence="9">Whole head</tissue>
    </source>
</reference>
<keyword evidence="6" id="KW-0548">Nucleotidyltransferase</keyword>
<evidence type="ECO:0000256" key="7">
    <source>
        <dbReference type="ARBA" id="ARBA00023579"/>
    </source>
</evidence>
<evidence type="ECO:0000256" key="1">
    <source>
        <dbReference type="ARBA" id="ARBA00010401"/>
    </source>
</evidence>
<dbReference type="InterPro" id="IPR002618">
    <property type="entry name" value="UDPGP_fam"/>
</dbReference>